<dbReference type="Proteomes" id="UP000192639">
    <property type="component" value="Unassembled WGS sequence"/>
</dbReference>
<dbReference type="AlphaFoldDB" id="A0A1Y1S895"/>
<dbReference type="GO" id="GO:0005938">
    <property type="term" value="C:cell cortex"/>
    <property type="evidence" value="ECO:0007669"/>
    <property type="project" value="TreeGrafter"/>
</dbReference>
<dbReference type="EMBL" id="LWDP01000027">
    <property type="protein sequence ID" value="ORD94247.1"/>
    <property type="molecule type" value="Genomic_DNA"/>
</dbReference>
<dbReference type="GO" id="GO:0005096">
    <property type="term" value="F:GTPase activator activity"/>
    <property type="evidence" value="ECO:0007669"/>
    <property type="project" value="TreeGrafter"/>
</dbReference>
<accession>A0A1Y1S895</accession>
<evidence type="ECO:0000256" key="2">
    <source>
        <dbReference type="SAM" id="MobiDB-lite"/>
    </source>
</evidence>
<keyword evidence="1" id="KW-0175">Coiled coil</keyword>
<feature type="coiled-coil region" evidence="1">
    <location>
        <begin position="274"/>
        <end position="305"/>
    </location>
</feature>
<dbReference type="VEuPathDB" id="MicrosporidiaDB:ECANGB1_956"/>
<dbReference type="GO" id="GO:1903479">
    <property type="term" value="P:mitotic actomyosin contractile ring assembly actin filament organization"/>
    <property type="evidence" value="ECO:0007669"/>
    <property type="project" value="TreeGrafter"/>
</dbReference>
<dbReference type="GO" id="GO:0005516">
    <property type="term" value="F:calmodulin binding"/>
    <property type="evidence" value="ECO:0007669"/>
    <property type="project" value="TreeGrafter"/>
</dbReference>
<feature type="compositionally biased region" description="Basic and acidic residues" evidence="2">
    <location>
        <begin position="26"/>
        <end position="37"/>
    </location>
</feature>
<comment type="caution">
    <text evidence="3">The sequence shown here is derived from an EMBL/GenBank/DDBJ whole genome shotgun (WGS) entry which is preliminary data.</text>
</comment>
<dbReference type="InterPro" id="IPR036872">
    <property type="entry name" value="CH_dom_sf"/>
</dbReference>
<evidence type="ECO:0000313" key="4">
    <source>
        <dbReference type="Proteomes" id="UP000192639"/>
    </source>
</evidence>
<feature type="region of interest" description="Disordered" evidence="2">
    <location>
        <begin position="23"/>
        <end position="55"/>
    </location>
</feature>
<evidence type="ECO:0000256" key="1">
    <source>
        <dbReference type="SAM" id="Coils"/>
    </source>
</evidence>
<dbReference type="GO" id="GO:0051015">
    <property type="term" value="F:actin filament binding"/>
    <property type="evidence" value="ECO:0007669"/>
    <property type="project" value="TreeGrafter"/>
</dbReference>
<dbReference type="SUPFAM" id="SSF47576">
    <property type="entry name" value="Calponin-homology domain, CH-domain"/>
    <property type="match status" value="1"/>
</dbReference>
<dbReference type="PANTHER" id="PTHR14149">
    <property type="entry name" value="RAS GTPASE-ACTIVATING PROTEIN WITH IQ MOTIF"/>
    <property type="match status" value="1"/>
</dbReference>
<protein>
    <submittedName>
        <fullName evidence="3">IQGA3</fullName>
    </submittedName>
</protein>
<dbReference type="OrthoDB" id="775356at2759"/>
<gene>
    <name evidence="3" type="primary">IQGA3</name>
    <name evidence="3" type="ORF">ECANGB1_956</name>
</gene>
<dbReference type="PANTHER" id="PTHR14149:SF14">
    <property type="entry name" value="CALPONIN-HOMOLOGY (CH) DOMAIN-CONTAINING PROTEIN"/>
    <property type="match status" value="1"/>
</dbReference>
<evidence type="ECO:0000313" key="3">
    <source>
        <dbReference type="EMBL" id="ORD94247.1"/>
    </source>
</evidence>
<name>A0A1Y1S895_9MICR</name>
<dbReference type="Gene3D" id="1.10.418.10">
    <property type="entry name" value="Calponin-like domain"/>
    <property type="match status" value="1"/>
</dbReference>
<proteinExistence type="predicted"/>
<reference evidence="3 4" key="1">
    <citation type="journal article" date="2017" name="Environ. Microbiol.">
        <title>Decay of the glycolytic pathway and adaptation to intranuclear parasitism within Enterocytozoonidae microsporidia.</title>
        <authorList>
            <person name="Wiredu Boakye D."/>
            <person name="Jaroenlak P."/>
            <person name="Prachumwat A."/>
            <person name="Williams T.A."/>
            <person name="Bateman K.S."/>
            <person name="Itsathitphaisarn O."/>
            <person name="Sritunyalucksana K."/>
            <person name="Paszkiewicz K.H."/>
            <person name="Moore K.A."/>
            <person name="Stentiford G.D."/>
            <person name="Williams B.A."/>
        </authorList>
    </citation>
    <scope>NUCLEOTIDE SEQUENCE [LARGE SCALE GENOMIC DNA]</scope>
    <source>
        <strain evidence="3 4">GB1</strain>
    </source>
</reference>
<sequence>MSTVEDEPTREQKTREAMIELTSKLVTDETARNESHGPETVAESQEPETVYSPENKVDQLRSKLANNSFTFGNIEVKNNQIKIGDTELAEDAMIEPNAFRPVSGEEMDHKMAMSQTYRFLSKCASAQEWVNSFVPCPDIATFFSELPRGFHLAKIASLCGFNKTVHGLEKAAYYEVINISTFLEFCRKIRVKECYLFETNDLRESKNMQKVVYCLHAVARKLQRIGHGQGIQHLKKSFTKEEIDLVDDENVGVFEEHLYDQLENDSNSSEEIEGDVVEELVEEKEEQLLEEEEQLLVEKEEVVEKDQLLVEEQLLEEVDNNINNNLAVDLQNSHPTPEQVHALDSFVKTLSFTDAFKNILYNEKIKLISLKKFIFLMPQDKPEYIGTDIIDQFRRNYAMKEQIDETYRSVRLLLENQAEMRGLRRSRPRPKSDFGPFKQVLYNFMVDHAMVSDLILQNEAIPLEHVYNDTIVGDYHFSKVLLRIKENETQQRSPASTTASHFRP</sequence>
<keyword evidence="4" id="KW-1185">Reference proteome</keyword>
<organism evidence="3 4">
    <name type="scientific">Enterospora canceri</name>
    <dbReference type="NCBI Taxonomy" id="1081671"/>
    <lineage>
        <taxon>Eukaryota</taxon>
        <taxon>Fungi</taxon>
        <taxon>Fungi incertae sedis</taxon>
        <taxon>Microsporidia</taxon>
        <taxon>Enterocytozoonidae</taxon>
        <taxon>Enterospora</taxon>
    </lineage>
</organism>